<sequence length="135" mass="14522">MALRGVSVGPSVRLVTDGGGKPVTETDQPEVPVGFAASYTLVDVGERIEQVWSVEPRSRGEDALTVATMAAKSLPDADAAMVPLLYPSWYVGMAEYRAGERVERGGSLYRCLQTHQPRLGTEPEATTSLWEAIEG</sequence>
<evidence type="ECO:0000259" key="2">
    <source>
        <dbReference type="Pfam" id="PF02839"/>
    </source>
</evidence>
<dbReference type="CDD" id="cd12214">
    <property type="entry name" value="ChiA1_BD"/>
    <property type="match status" value="1"/>
</dbReference>
<keyword evidence="4" id="KW-1185">Reference proteome</keyword>
<dbReference type="InterPro" id="IPR036573">
    <property type="entry name" value="CBM_sf_5/12"/>
</dbReference>
<evidence type="ECO:0000313" key="4">
    <source>
        <dbReference type="Proteomes" id="UP000273154"/>
    </source>
</evidence>
<reference evidence="4" key="1">
    <citation type="submission" date="2018-11" db="EMBL/GenBank/DDBJ databases">
        <title>Comparative genomics of Parolsenella catena and Libanicoccus massiliensis: Reclassification of Libanicoccus massiliensis as Parolsenella massiliensis comb. nov.</title>
        <authorList>
            <person name="Sakamoto M."/>
            <person name="Ikeyama N."/>
            <person name="Murakami T."/>
            <person name="Mori H."/>
            <person name="Yuki M."/>
            <person name="Ohkuma M."/>
        </authorList>
    </citation>
    <scope>NUCLEOTIDE SEQUENCE [LARGE SCALE GENOMIC DNA]</scope>
    <source>
        <strain evidence="4">JCM 31932</strain>
    </source>
</reference>
<evidence type="ECO:0000256" key="1">
    <source>
        <dbReference type="ARBA" id="ARBA00022801"/>
    </source>
</evidence>
<proteinExistence type="predicted"/>
<dbReference type="Pfam" id="PF02839">
    <property type="entry name" value="CBM_5_12"/>
    <property type="match status" value="1"/>
</dbReference>
<dbReference type="GeneID" id="88848614"/>
<dbReference type="GO" id="GO:0004553">
    <property type="term" value="F:hydrolase activity, hydrolyzing O-glycosyl compounds"/>
    <property type="evidence" value="ECO:0007669"/>
    <property type="project" value="InterPro"/>
</dbReference>
<accession>A0A3G9JWU0</accession>
<protein>
    <recommendedName>
        <fullName evidence="2">Chitin-binding type-3 domain-containing protein</fullName>
    </recommendedName>
</protein>
<dbReference type="OrthoDB" id="9800887at2"/>
<gene>
    <name evidence="3" type="ORF">Pcatena_04750</name>
</gene>
<dbReference type="InterPro" id="IPR003610">
    <property type="entry name" value="CBM5/12"/>
</dbReference>
<dbReference type="EMBL" id="AP019367">
    <property type="protein sequence ID" value="BBH49888.1"/>
    <property type="molecule type" value="Genomic_DNA"/>
</dbReference>
<keyword evidence="1" id="KW-0378">Hydrolase</keyword>
<organism evidence="3 4">
    <name type="scientific">Parolsenella catena</name>
    <dbReference type="NCBI Taxonomy" id="2003188"/>
    <lineage>
        <taxon>Bacteria</taxon>
        <taxon>Bacillati</taxon>
        <taxon>Actinomycetota</taxon>
        <taxon>Coriobacteriia</taxon>
        <taxon>Coriobacteriales</taxon>
        <taxon>Atopobiaceae</taxon>
        <taxon>Parolsenella</taxon>
    </lineage>
</organism>
<dbReference type="SUPFAM" id="SSF51055">
    <property type="entry name" value="Carbohydrate binding domain"/>
    <property type="match status" value="1"/>
</dbReference>
<dbReference type="AlphaFoldDB" id="A0A3G9JWU0"/>
<dbReference type="GO" id="GO:0005576">
    <property type="term" value="C:extracellular region"/>
    <property type="evidence" value="ECO:0007669"/>
    <property type="project" value="InterPro"/>
</dbReference>
<dbReference type="GO" id="GO:0030246">
    <property type="term" value="F:carbohydrate binding"/>
    <property type="evidence" value="ECO:0007669"/>
    <property type="project" value="InterPro"/>
</dbReference>
<dbReference type="Proteomes" id="UP000273154">
    <property type="component" value="Chromosome"/>
</dbReference>
<dbReference type="GO" id="GO:0005975">
    <property type="term" value="P:carbohydrate metabolic process"/>
    <property type="evidence" value="ECO:0007669"/>
    <property type="project" value="InterPro"/>
</dbReference>
<dbReference type="RefSeq" id="WP_126421298.1">
    <property type="nucleotide sequence ID" value="NZ_AP019367.1"/>
</dbReference>
<name>A0A3G9JWU0_9ACTN</name>
<dbReference type="KEGG" id="pcat:Pcatena_04750"/>
<feature type="domain" description="Chitin-binding type-3" evidence="2">
    <location>
        <begin position="95"/>
        <end position="131"/>
    </location>
</feature>
<dbReference type="Gene3D" id="2.10.10.20">
    <property type="entry name" value="Carbohydrate-binding module superfamily 5/12"/>
    <property type="match status" value="1"/>
</dbReference>
<evidence type="ECO:0000313" key="3">
    <source>
        <dbReference type="EMBL" id="BBH49888.1"/>
    </source>
</evidence>